<proteinExistence type="predicted"/>
<gene>
    <name evidence="1" type="ORF">SAMN05216255_1580</name>
</gene>
<dbReference type="EMBL" id="FZOG01000002">
    <property type="protein sequence ID" value="SNS16760.1"/>
    <property type="molecule type" value="Genomic_DNA"/>
</dbReference>
<accession>A0A239C9I3</accession>
<dbReference type="AlphaFoldDB" id="A0A239C9I3"/>
<sequence>MGSMTESPAVRRINDLCAGLPRTALQVNSNKHFQVIRLVPNQFVDVRDTERRPKRVEWADWVNAEVWRML</sequence>
<evidence type="ECO:0000313" key="2">
    <source>
        <dbReference type="Proteomes" id="UP000242915"/>
    </source>
</evidence>
<dbReference type="Proteomes" id="UP000242915">
    <property type="component" value="Unassembled WGS sequence"/>
</dbReference>
<reference evidence="2" key="1">
    <citation type="submission" date="2017-06" db="EMBL/GenBank/DDBJ databases">
        <authorList>
            <person name="Varghese N."/>
            <person name="Submissions S."/>
        </authorList>
    </citation>
    <scope>NUCLEOTIDE SEQUENCE [LARGE SCALE GENOMIC DNA]</scope>
    <source>
        <strain evidence="2">CIP 108523</strain>
    </source>
</reference>
<evidence type="ECO:0000313" key="1">
    <source>
        <dbReference type="EMBL" id="SNS16760.1"/>
    </source>
</evidence>
<name>A0A239C9I3_9PSED</name>
<keyword evidence="2" id="KW-1185">Reference proteome</keyword>
<organism evidence="1 2">
    <name type="scientific">Pseudomonas segetis</name>
    <dbReference type="NCBI Taxonomy" id="298908"/>
    <lineage>
        <taxon>Bacteria</taxon>
        <taxon>Pseudomonadati</taxon>
        <taxon>Pseudomonadota</taxon>
        <taxon>Gammaproteobacteria</taxon>
        <taxon>Pseudomonadales</taxon>
        <taxon>Pseudomonadaceae</taxon>
        <taxon>Pseudomonas</taxon>
    </lineage>
</organism>
<protein>
    <submittedName>
        <fullName evidence="1">Uncharacterized protein</fullName>
    </submittedName>
</protein>